<keyword evidence="2" id="KW-0663">Pyridoxal phosphate</keyword>
<evidence type="ECO:0000256" key="4">
    <source>
        <dbReference type="ARBA" id="ARBA00023125"/>
    </source>
</evidence>
<evidence type="ECO:0000256" key="2">
    <source>
        <dbReference type="ARBA" id="ARBA00022898"/>
    </source>
</evidence>
<sequence length="500" mass="54740">MQVVLAISSSDPRTLQRQLFEQIRRLILDNKLRSGDPVPASRALSEQLGVSRNTVVLAYEQLRSEGYIESRPNVGTFVSATLPETAMAIATAAADDGDALANDNNDGLHPVTGGIRAQTVISPNRGRLEHDFWIGRVDAATFPANEWRRILDAKVRYGGARLAEYQDPQGLRELRQGIAEHIGPARGVSARADDIVIVNGSQDGLDLVARALAGFSRTFVHEDPCYQGSRFLFESCGFTPHPVPVDHDGIDVSRLPAGRRNILYVTPSHQYPLGVTLSPERRLNLLDWAERTDSYVIEDDYDGDFRYEGAPLTALRGLDGRGRVLYLGTFSKSLAAGLRLGFIVAPPTLSGALREWKSLTSNGNAWLEQAAMAEFMTSGGFLRHLRRIRAIYKRRRDLLVEALTGIFPGAEIRGMRGGMHLSLRLPAGFGDAREIERRSAARGVGIYVPGSGGAFITADNPRVRDTLLFGYAALSEKSIASAMRRLADAVAECDRNRAFG</sequence>
<dbReference type="SMART" id="SM00345">
    <property type="entry name" value="HTH_GNTR"/>
    <property type="match status" value="1"/>
</dbReference>
<dbReference type="InterPro" id="IPR004839">
    <property type="entry name" value="Aminotransferase_I/II_large"/>
</dbReference>
<organism evidence="7 8">
    <name type="scientific">Oceanibacterium hippocampi</name>
    <dbReference type="NCBI Taxonomy" id="745714"/>
    <lineage>
        <taxon>Bacteria</taxon>
        <taxon>Pseudomonadati</taxon>
        <taxon>Pseudomonadota</taxon>
        <taxon>Alphaproteobacteria</taxon>
        <taxon>Sneathiellales</taxon>
        <taxon>Sneathiellaceae</taxon>
        <taxon>Oceanibacterium</taxon>
    </lineage>
</organism>
<feature type="domain" description="HTH gntR-type" evidence="6">
    <location>
        <begin position="13"/>
        <end position="81"/>
    </location>
</feature>
<reference evidence="7 8" key="1">
    <citation type="submission" date="2017-03" db="EMBL/GenBank/DDBJ databases">
        <authorList>
            <person name="Afonso C.L."/>
            <person name="Miller P.J."/>
            <person name="Scott M.A."/>
            <person name="Spackman E."/>
            <person name="Goraichik I."/>
            <person name="Dimitrov K.M."/>
            <person name="Suarez D.L."/>
            <person name="Swayne D.E."/>
        </authorList>
    </citation>
    <scope>NUCLEOTIDE SEQUENCE [LARGE SCALE GENOMIC DNA]</scope>
    <source>
        <strain evidence="7 8">CECT 7691</strain>
    </source>
</reference>
<accession>A0A1Y5U1B1</accession>
<keyword evidence="3" id="KW-0805">Transcription regulation</keyword>
<dbReference type="PANTHER" id="PTHR46577">
    <property type="entry name" value="HTH-TYPE TRANSCRIPTIONAL REGULATORY PROTEIN GABR"/>
    <property type="match status" value="1"/>
</dbReference>
<dbReference type="GO" id="GO:0030170">
    <property type="term" value="F:pyridoxal phosphate binding"/>
    <property type="evidence" value="ECO:0007669"/>
    <property type="project" value="InterPro"/>
</dbReference>
<dbReference type="Pfam" id="PF00392">
    <property type="entry name" value="GntR"/>
    <property type="match status" value="1"/>
</dbReference>
<dbReference type="InterPro" id="IPR051446">
    <property type="entry name" value="HTH_trans_reg/aminotransferase"/>
</dbReference>
<dbReference type="InterPro" id="IPR036390">
    <property type="entry name" value="WH_DNA-bd_sf"/>
</dbReference>
<dbReference type="FunCoup" id="A0A1Y5U1B1">
    <property type="interactions" value="285"/>
</dbReference>
<dbReference type="InterPro" id="IPR000524">
    <property type="entry name" value="Tscrpt_reg_HTH_GntR"/>
</dbReference>
<dbReference type="SUPFAM" id="SSF46785">
    <property type="entry name" value="Winged helix' DNA-binding domain"/>
    <property type="match status" value="1"/>
</dbReference>
<dbReference type="Pfam" id="PF00155">
    <property type="entry name" value="Aminotran_1_2"/>
    <property type="match status" value="1"/>
</dbReference>
<keyword evidence="8" id="KW-1185">Reference proteome</keyword>
<evidence type="ECO:0000256" key="5">
    <source>
        <dbReference type="ARBA" id="ARBA00023163"/>
    </source>
</evidence>
<dbReference type="InterPro" id="IPR015424">
    <property type="entry name" value="PyrdxlP-dep_Trfase"/>
</dbReference>
<evidence type="ECO:0000313" key="8">
    <source>
        <dbReference type="Proteomes" id="UP000193200"/>
    </source>
</evidence>
<dbReference type="Gene3D" id="1.10.10.10">
    <property type="entry name" value="Winged helix-like DNA-binding domain superfamily/Winged helix DNA-binding domain"/>
    <property type="match status" value="1"/>
</dbReference>
<comment type="similarity">
    <text evidence="1">In the C-terminal section; belongs to the class-I pyridoxal-phosphate-dependent aminotransferase family.</text>
</comment>
<dbReference type="Gene3D" id="3.40.640.10">
    <property type="entry name" value="Type I PLP-dependent aspartate aminotransferase-like (Major domain)"/>
    <property type="match status" value="1"/>
</dbReference>
<dbReference type="GO" id="GO:0003677">
    <property type="term" value="F:DNA binding"/>
    <property type="evidence" value="ECO:0007669"/>
    <property type="project" value="UniProtKB-KW"/>
</dbReference>
<dbReference type="Proteomes" id="UP000193200">
    <property type="component" value="Unassembled WGS sequence"/>
</dbReference>
<dbReference type="InterPro" id="IPR036388">
    <property type="entry name" value="WH-like_DNA-bd_sf"/>
</dbReference>
<dbReference type="InParanoid" id="A0A1Y5U1B1"/>
<evidence type="ECO:0000256" key="3">
    <source>
        <dbReference type="ARBA" id="ARBA00023015"/>
    </source>
</evidence>
<evidence type="ECO:0000313" key="7">
    <source>
        <dbReference type="EMBL" id="SLN76618.1"/>
    </source>
</evidence>
<dbReference type="SUPFAM" id="SSF53383">
    <property type="entry name" value="PLP-dependent transferases"/>
    <property type="match status" value="1"/>
</dbReference>
<dbReference type="PRINTS" id="PR00035">
    <property type="entry name" value="HTHGNTR"/>
</dbReference>
<gene>
    <name evidence="7" type="primary">gabR_4</name>
    <name evidence="7" type="ORF">OCH7691_04150</name>
</gene>
<dbReference type="GO" id="GO:0003700">
    <property type="term" value="F:DNA-binding transcription factor activity"/>
    <property type="evidence" value="ECO:0007669"/>
    <property type="project" value="InterPro"/>
</dbReference>
<evidence type="ECO:0000256" key="1">
    <source>
        <dbReference type="ARBA" id="ARBA00005384"/>
    </source>
</evidence>
<dbReference type="OrthoDB" id="9808770at2"/>
<name>A0A1Y5U1B1_9PROT</name>
<dbReference type="EMBL" id="FWFR01000005">
    <property type="protein sequence ID" value="SLN76618.1"/>
    <property type="molecule type" value="Genomic_DNA"/>
</dbReference>
<dbReference type="CDD" id="cd00609">
    <property type="entry name" value="AAT_like"/>
    <property type="match status" value="1"/>
</dbReference>
<dbReference type="AlphaFoldDB" id="A0A1Y5U1B1"/>
<keyword evidence="5" id="KW-0804">Transcription</keyword>
<evidence type="ECO:0000259" key="6">
    <source>
        <dbReference type="PROSITE" id="PS50949"/>
    </source>
</evidence>
<proteinExistence type="inferred from homology"/>
<dbReference type="PROSITE" id="PS50949">
    <property type="entry name" value="HTH_GNTR"/>
    <property type="match status" value="1"/>
</dbReference>
<dbReference type="CDD" id="cd07377">
    <property type="entry name" value="WHTH_GntR"/>
    <property type="match status" value="1"/>
</dbReference>
<keyword evidence="4" id="KW-0238">DNA-binding</keyword>
<protein>
    <submittedName>
        <fullName evidence="7">HTH-type transcriptional regulatory protein GabR</fullName>
    </submittedName>
</protein>
<dbReference type="InterPro" id="IPR015421">
    <property type="entry name" value="PyrdxlP-dep_Trfase_major"/>
</dbReference>
<dbReference type="PANTHER" id="PTHR46577:SF1">
    <property type="entry name" value="HTH-TYPE TRANSCRIPTIONAL REGULATORY PROTEIN GABR"/>
    <property type="match status" value="1"/>
</dbReference>
<dbReference type="RefSeq" id="WP_085885495.1">
    <property type="nucleotide sequence ID" value="NZ_FWFR01000005.1"/>
</dbReference>